<dbReference type="Pfam" id="PF25454">
    <property type="entry name" value="zf-C3HC4_IRF-2BP1_2"/>
    <property type="match status" value="1"/>
</dbReference>
<evidence type="ECO:0000259" key="5">
    <source>
        <dbReference type="Pfam" id="PF11261"/>
    </source>
</evidence>
<evidence type="ECO:0000256" key="2">
    <source>
        <dbReference type="ARBA" id="ARBA00010802"/>
    </source>
</evidence>
<feature type="compositionally biased region" description="Low complexity" evidence="4">
    <location>
        <begin position="70"/>
        <end position="87"/>
    </location>
</feature>
<reference evidence="8 9" key="1">
    <citation type="journal article" date="2018" name="Nat. Ecol. Evol.">
        <title>Shark genomes provide insights into elasmobranch evolution and the origin of vertebrates.</title>
        <authorList>
            <person name="Hara Y"/>
            <person name="Yamaguchi K"/>
            <person name="Onimaru K"/>
            <person name="Kadota M"/>
            <person name="Koyanagi M"/>
            <person name="Keeley SD"/>
            <person name="Tatsumi K"/>
            <person name="Tanaka K"/>
            <person name="Motone F"/>
            <person name="Kageyama Y"/>
            <person name="Nozu R"/>
            <person name="Adachi N"/>
            <person name="Nishimura O"/>
            <person name="Nakagawa R"/>
            <person name="Tanegashima C"/>
            <person name="Kiyatake I"/>
            <person name="Matsumoto R"/>
            <person name="Murakumo K"/>
            <person name="Nishida K"/>
            <person name="Terakita A"/>
            <person name="Kuratani S"/>
            <person name="Sato K"/>
            <person name="Hyodo S Kuraku.S."/>
        </authorList>
    </citation>
    <scope>NUCLEOTIDE SEQUENCE [LARGE SCALE GENOMIC DNA]</scope>
</reference>
<dbReference type="Proteomes" id="UP000287033">
    <property type="component" value="Unassembled WGS sequence"/>
</dbReference>
<keyword evidence="9" id="KW-1185">Reference proteome</keyword>
<dbReference type="FunFam" id="1.10.10.1580:FF:000001">
    <property type="entry name" value="interferon regulatory factor 2-binding protein 2"/>
    <property type="match status" value="1"/>
</dbReference>
<dbReference type="InterPro" id="IPR022750">
    <property type="entry name" value="IRF-2BP1_2-like_Znf"/>
</dbReference>
<dbReference type="PANTHER" id="PTHR10816:SF17">
    <property type="entry name" value="INTERFERON REGULATORY FACTOR 2-BINDING PROTEIN 1"/>
    <property type="match status" value="1"/>
</dbReference>
<evidence type="ECO:0000256" key="4">
    <source>
        <dbReference type="SAM" id="MobiDB-lite"/>
    </source>
</evidence>
<dbReference type="InterPro" id="IPR044882">
    <property type="entry name" value="I2BP1/2_C3HC4-RING_sf"/>
</dbReference>
<evidence type="ECO:0000256" key="3">
    <source>
        <dbReference type="ARBA" id="ARBA00023242"/>
    </source>
</evidence>
<feature type="domain" description="Interferon regulatory factor 2-binding protein 1/2-like zinc finger" evidence="5">
    <location>
        <begin position="18"/>
        <end position="69"/>
    </location>
</feature>
<dbReference type="InterPro" id="IPR057414">
    <property type="entry name" value="Zf-C3HC4_IRF-2BP1_2"/>
</dbReference>
<dbReference type="OMA" id="MFQDCLK"/>
<feature type="compositionally biased region" description="Pro residues" evidence="4">
    <location>
        <begin position="413"/>
        <end position="425"/>
    </location>
</feature>
<dbReference type="GO" id="GO:0005634">
    <property type="term" value="C:nucleus"/>
    <property type="evidence" value="ECO:0007669"/>
    <property type="project" value="UniProtKB-SubCell"/>
</dbReference>
<feature type="region of interest" description="Disordered" evidence="4">
    <location>
        <begin position="69"/>
        <end position="135"/>
    </location>
</feature>
<gene>
    <name evidence="8" type="ORF">chiPu_0022196</name>
</gene>
<dbReference type="AlphaFoldDB" id="A0A401RDZ8"/>
<protein>
    <submittedName>
        <fullName evidence="8">Uncharacterized protein</fullName>
    </submittedName>
</protein>
<feature type="compositionally biased region" description="Pro residues" evidence="4">
    <location>
        <begin position="111"/>
        <end position="121"/>
    </location>
</feature>
<dbReference type="OrthoDB" id="45007at2759"/>
<feature type="domain" description="Interferon regulatory factor 2-binding protein 1/2-like C3HC4 zinc finger" evidence="6">
    <location>
        <begin position="438"/>
        <end position="509"/>
    </location>
</feature>
<evidence type="ECO:0000313" key="8">
    <source>
        <dbReference type="EMBL" id="GCC16368.1"/>
    </source>
</evidence>
<dbReference type="EMBL" id="BEZZ01006364">
    <property type="protein sequence ID" value="GCC16368.1"/>
    <property type="molecule type" value="Genomic_DNA"/>
</dbReference>
<dbReference type="Pfam" id="PF11261">
    <property type="entry name" value="IRF-2BP1_2"/>
    <property type="match status" value="1"/>
</dbReference>
<name>A0A401RDZ8_CHIPU</name>
<dbReference type="GO" id="GO:0003714">
    <property type="term" value="F:transcription corepressor activity"/>
    <property type="evidence" value="ECO:0007669"/>
    <property type="project" value="TreeGrafter"/>
</dbReference>
<feature type="compositionally biased region" description="Low complexity" evidence="4">
    <location>
        <begin position="122"/>
        <end position="135"/>
    </location>
</feature>
<dbReference type="PANTHER" id="PTHR10816">
    <property type="entry name" value="MYELIN TRANSCRIPTION FACTOR 1-RELATED"/>
    <property type="match status" value="1"/>
</dbReference>
<evidence type="ECO:0000259" key="7">
    <source>
        <dbReference type="Pfam" id="PF25457"/>
    </source>
</evidence>
<proteinExistence type="inferred from homology"/>
<feature type="region of interest" description="Disordered" evidence="4">
    <location>
        <begin position="162"/>
        <end position="181"/>
    </location>
</feature>
<dbReference type="Gene3D" id="1.10.10.1580">
    <property type="entry name" value="Interferon regulatory factor 2-binding protein"/>
    <property type="match status" value="1"/>
</dbReference>
<dbReference type="InterPro" id="IPR058682">
    <property type="entry name" value="IRF-2BP1/2-like_M"/>
</dbReference>
<evidence type="ECO:0000256" key="1">
    <source>
        <dbReference type="ARBA" id="ARBA00004123"/>
    </source>
</evidence>
<dbReference type="SUPFAM" id="SSF57850">
    <property type="entry name" value="RING/U-box"/>
    <property type="match status" value="1"/>
</dbReference>
<feature type="domain" description="IRF-2BP1/2-like middle" evidence="7">
    <location>
        <begin position="180"/>
        <end position="323"/>
    </location>
</feature>
<evidence type="ECO:0000313" key="9">
    <source>
        <dbReference type="Proteomes" id="UP000287033"/>
    </source>
</evidence>
<comment type="caution">
    <text evidence="8">The sequence shown here is derived from an EMBL/GenBank/DDBJ whole genome shotgun (WGS) entry which is preliminary data.</text>
</comment>
<comment type="subcellular location">
    <subcellularLocation>
        <location evidence="1">Nucleus</location>
    </subcellularLocation>
</comment>
<accession>A0A401RDZ8</accession>
<organism evidence="8 9">
    <name type="scientific">Chiloscyllium punctatum</name>
    <name type="common">Brownbanded bambooshark</name>
    <name type="synonym">Hemiscyllium punctatum</name>
    <dbReference type="NCBI Taxonomy" id="137246"/>
    <lineage>
        <taxon>Eukaryota</taxon>
        <taxon>Metazoa</taxon>
        <taxon>Chordata</taxon>
        <taxon>Craniata</taxon>
        <taxon>Vertebrata</taxon>
        <taxon>Chondrichthyes</taxon>
        <taxon>Elasmobranchii</taxon>
        <taxon>Galeomorphii</taxon>
        <taxon>Galeoidea</taxon>
        <taxon>Orectolobiformes</taxon>
        <taxon>Hemiscylliidae</taxon>
        <taxon>Chiloscyllium</taxon>
    </lineage>
</organism>
<evidence type="ECO:0000259" key="6">
    <source>
        <dbReference type="Pfam" id="PF25454"/>
    </source>
</evidence>
<feature type="region of interest" description="Disordered" evidence="4">
    <location>
        <begin position="320"/>
        <end position="432"/>
    </location>
</feature>
<dbReference type="Pfam" id="PF25457">
    <property type="entry name" value="IRF-2BP1_2_M"/>
    <property type="match status" value="1"/>
</dbReference>
<sequence>MGSAPPPAASASSPSSSRRHSCYLCDLPRMPWAMIWDFSQAVCRGCVNYEGADRIELVIEQTRHLKRAHGLPAPGPAAQAQAQARPRTPLPPPGPAAHHHHRLLLGDYPGPEVPPPAPAPAPARGRPLLGLSPRSGPPLGLNLGLELGRGRHELERALREKAAAAAGPGPGPGPGPGAEASLSELGRAFRHRTEEWAGRPAAVRDSLLGLSDCAPFPLRLRAEPSLQARVLAFDAAERCPDRALELRLFIEYPSGSGAVHSGVAEAVRHMLADSAKEAQAPGLECLEYERRPGAGDWRPLSHLLTEAARLFKEAVPADLLPEPHAEPGLSRPPPPPTTSRPSGPARRRKASPEPEACKGLPPGEPQAWPPEGHSPAGSSADPLLPKEAVHSTTAPPGQRRLTSRNGGEVEPGAEPPPPQPPPPAAPSAGAPDSSSSPLCCTICHQRLEDTHFVQCPSVPGHKFCFPCSRESIKSQGANGEVYCPSGEKCPLIGSNVPWAFMQGEIATILAGDIKVKKERDP</sequence>
<dbReference type="GO" id="GO:0006357">
    <property type="term" value="P:regulation of transcription by RNA polymerase II"/>
    <property type="evidence" value="ECO:0007669"/>
    <property type="project" value="TreeGrafter"/>
</dbReference>
<keyword evidence="3" id="KW-0539">Nucleus</keyword>
<dbReference type="STRING" id="137246.A0A401RDZ8"/>
<comment type="similarity">
    <text evidence="2">Belongs to the IRF2BP family.</text>
</comment>